<feature type="transmembrane region" description="Helical" evidence="1">
    <location>
        <begin position="118"/>
        <end position="141"/>
    </location>
</feature>
<organism evidence="2 3">
    <name type="scientific">Protofrankia coriariae</name>
    <dbReference type="NCBI Taxonomy" id="1562887"/>
    <lineage>
        <taxon>Bacteria</taxon>
        <taxon>Bacillati</taxon>
        <taxon>Actinomycetota</taxon>
        <taxon>Actinomycetes</taxon>
        <taxon>Frankiales</taxon>
        <taxon>Frankiaceae</taxon>
        <taxon>Protofrankia</taxon>
    </lineage>
</organism>
<reference evidence="2 3" key="1">
    <citation type="submission" date="2014-12" db="EMBL/GenBank/DDBJ databases">
        <title>Frankia sp. BMG5.1 draft genome.</title>
        <authorList>
            <person name="Gtari M."/>
            <person name="Ghodhbane-Gtari F."/>
            <person name="Nouioui I."/>
            <person name="Ktari A."/>
            <person name="Hezbri K."/>
            <person name="Mimouni W."/>
            <person name="Sbissi I."/>
            <person name="Ayari A."/>
            <person name="Yamanaka T."/>
            <person name="Normand P."/>
            <person name="Tisa L.S."/>
            <person name="Boudabous A."/>
        </authorList>
    </citation>
    <scope>NUCLEOTIDE SEQUENCE [LARGE SCALE GENOMIC DNA]</scope>
    <source>
        <strain evidence="2 3">BMG5.1</strain>
    </source>
</reference>
<protein>
    <submittedName>
        <fullName evidence="2">Peptidase M50</fullName>
    </submittedName>
</protein>
<gene>
    <name evidence="2" type="ORF">FrCorBMG51_19840</name>
</gene>
<evidence type="ECO:0000313" key="3">
    <source>
        <dbReference type="Proteomes" id="UP000035425"/>
    </source>
</evidence>
<comment type="caution">
    <text evidence="2">The sequence shown here is derived from an EMBL/GenBank/DDBJ whole genome shotgun (WGS) entry which is preliminary data.</text>
</comment>
<keyword evidence="3" id="KW-1185">Reference proteome</keyword>
<feature type="transmembrane region" description="Helical" evidence="1">
    <location>
        <begin position="148"/>
        <end position="168"/>
    </location>
</feature>
<dbReference type="Proteomes" id="UP000035425">
    <property type="component" value="Unassembled WGS sequence"/>
</dbReference>
<keyword evidence="1" id="KW-1133">Transmembrane helix</keyword>
<dbReference type="Pfam" id="PF13398">
    <property type="entry name" value="Peptidase_M50B"/>
    <property type="match status" value="1"/>
</dbReference>
<keyword evidence="1" id="KW-0812">Transmembrane</keyword>
<name>A0ABR5F0E4_9ACTN</name>
<evidence type="ECO:0000256" key="1">
    <source>
        <dbReference type="SAM" id="Phobius"/>
    </source>
</evidence>
<dbReference type="EMBL" id="JWIO01000041">
    <property type="protein sequence ID" value="KLL10153.1"/>
    <property type="molecule type" value="Genomic_DNA"/>
</dbReference>
<sequence length="243" mass="24902">MSIGTGNASTSMAATTRTAISVVDGAAAPRWIVVLTGLVALAAVVPRRTWRNSGHLDTIAHEGGHALVAYLLGYWVVGVWLFPDTSGLTGSYGRPSRVTGFLVSAAGYTAPSVLGLGAAALLGAGHVTATLLLAVVALAALFLVVRNAFGIVLVVATAGMVVLALRSADAGTQSALACFLTWFLLLSGPRSVLDLHRQRRRGPSSSDADAMAELTGLPGGIWVAAFALANTLCLLRGTTLLLN</sequence>
<dbReference type="InterPro" id="IPR037219">
    <property type="entry name" value="Peptidase_M41-like"/>
</dbReference>
<feature type="transmembrane region" description="Helical" evidence="1">
    <location>
        <begin position="174"/>
        <end position="193"/>
    </location>
</feature>
<accession>A0ABR5F0E4</accession>
<keyword evidence="1" id="KW-0472">Membrane</keyword>
<dbReference type="RefSeq" id="WP_052914855.1">
    <property type="nucleotide sequence ID" value="NZ_JWIO01000041.1"/>
</dbReference>
<proteinExistence type="predicted"/>
<feature type="transmembrane region" description="Helical" evidence="1">
    <location>
        <begin position="28"/>
        <end position="45"/>
    </location>
</feature>
<evidence type="ECO:0000313" key="2">
    <source>
        <dbReference type="EMBL" id="KLL10153.1"/>
    </source>
</evidence>
<feature type="transmembrane region" description="Helical" evidence="1">
    <location>
        <begin position="66"/>
        <end position="83"/>
    </location>
</feature>
<dbReference type="SUPFAM" id="SSF140990">
    <property type="entry name" value="FtsH protease domain-like"/>
    <property type="match status" value="1"/>
</dbReference>
<dbReference type="InterPro" id="IPR049500">
    <property type="entry name" value="Peptidase_M50B-like"/>
</dbReference>